<feature type="compositionally biased region" description="Acidic residues" evidence="1">
    <location>
        <begin position="574"/>
        <end position="584"/>
    </location>
</feature>
<dbReference type="AlphaFoldDB" id="A0A8I2YEK1"/>
<reference evidence="3" key="1">
    <citation type="submission" date="2021-03" db="EMBL/GenBank/DDBJ databases">
        <title>Evolutionary innovations through gain and loss of genes in the ectomycorrhizal Boletales.</title>
        <authorList>
            <person name="Wu G."/>
            <person name="Miyauchi S."/>
            <person name="Morin E."/>
            <person name="Yang Z.-L."/>
            <person name="Xu J."/>
            <person name="Martin F.M."/>
        </authorList>
    </citation>
    <scope>NUCLEOTIDE SEQUENCE</scope>
    <source>
        <strain evidence="3">BR01</strain>
    </source>
</reference>
<dbReference type="OrthoDB" id="2418900at2759"/>
<feature type="domain" description="DUF6830" evidence="2">
    <location>
        <begin position="609"/>
        <end position="711"/>
    </location>
</feature>
<feature type="region of interest" description="Disordered" evidence="1">
    <location>
        <begin position="18"/>
        <end position="73"/>
    </location>
</feature>
<feature type="region of interest" description="Disordered" evidence="1">
    <location>
        <begin position="571"/>
        <end position="590"/>
    </location>
</feature>
<dbReference type="Pfam" id="PF18759">
    <property type="entry name" value="Plavaka"/>
    <property type="match status" value="2"/>
</dbReference>
<dbReference type="InterPro" id="IPR049233">
    <property type="entry name" value="DUF6830"/>
</dbReference>
<keyword evidence="4" id="KW-1185">Reference proteome</keyword>
<dbReference type="Proteomes" id="UP000683000">
    <property type="component" value="Unassembled WGS sequence"/>
</dbReference>
<accession>A0A8I2YEK1</accession>
<evidence type="ECO:0000313" key="4">
    <source>
        <dbReference type="Proteomes" id="UP000683000"/>
    </source>
</evidence>
<dbReference type="Pfam" id="PF20722">
    <property type="entry name" value="DUF6830"/>
    <property type="match status" value="1"/>
</dbReference>
<proteinExistence type="predicted"/>
<dbReference type="EMBL" id="JAGFBS010000052">
    <property type="protein sequence ID" value="KAG6370390.1"/>
    <property type="molecule type" value="Genomic_DNA"/>
</dbReference>
<sequence>MVQRLSVQQVLGCAAALSSDKEDNPIPSCSPSPPLQAFEFNPDPGWGFHDQDSDFNLPEQHDDRSPDPEPSAPFMRADLQGHVIVVFNNAAKIYGIGETFLTRFDMDPYSHLQQDNIFYPFADLTDWRMANFLLTSKSSMSALDKLLSLSAAKKMPLSFWTAKELCSWAEILLSGPHWNSRIVPTTHPTKKHVVLYFRDALDCIELLFNHPFFADKMDYTSFHLFTTAKRIVRLFTEWMSSESTWEMQFTHPESRMCSVLDARLFHQCLNIILQPLKEAACIGKMMSNPVRNLCYCFTLLVSYIVDMPEVCMLACVCGKCRLSQWPYTRTLATHIDILPCTSAITLSQFDVNQYFAACEVLRLSGVSHPFWRDWPLAEPPRFISPEGLHHWYREFWDHDVRWCIEALGSAEINFWFSILPHITGLCHFSKGITKLKQVRGRTKQEVQRYIVIVIASTADPGVVIAIHAPAITSVTCDQIQATLQAFHDHKAAIIEGGLHWGQQMSSIEQVGSLLQWSADTTEHAHIEVIKDPASMMNNQNYDAQICRCLNQYQKCQLFDTAIALHTAHKPVDSQEGELDHDDIEDDKRADEEEGNILEDIWAPKCQQADLFKIATRLSAAPANSVPRPLRTFIARSTAICLNYKPLLHCVHIDTVAEMFKLPDLRAALEDYVNLEDNITQNFHTFGHQRQSSPDVQLPFRELDVWYKVHLQ</sequence>
<comment type="caution">
    <text evidence="3">The sequence shown here is derived from an EMBL/GenBank/DDBJ whole genome shotgun (WGS) entry which is preliminary data.</text>
</comment>
<name>A0A8I2YEK1_9AGAM</name>
<gene>
    <name evidence="3" type="ORF">JVT61DRAFT_12111</name>
</gene>
<protein>
    <recommendedName>
        <fullName evidence="2">DUF6830 domain-containing protein</fullName>
    </recommendedName>
</protein>
<evidence type="ECO:0000259" key="2">
    <source>
        <dbReference type="Pfam" id="PF20722"/>
    </source>
</evidence>
<evidence type="ECO:0000313" key="3">
    <source>
        <dbReference type="EMBL" id="KAG6370390.1"/>
    </source>
</evidence>
<evidence type="ECO:0000256" key="1">
    <source>
        <dbReference type="SAM" id="MobiDB-lite"/>
    </source>
</evidence>
<dbReference type="InterPro" id="IPR041078">
    <property type="entry name" value="Plavaka"/>
</dbReference>
<organism evidence="3 4">
    <name type="scientific">Boletus reticuloceps</name>
    <dbReference type="NCBI Taxonomy" id="495285"/>
    <lineage>
        <taxon>Eukaryota</taxon>
        <taxon>Fungi</taxon>
        <taxon>Dikarya</taxon>
        <taxon>Basidiomycota</taxon>
        <taxon>Agaricomycotina</taxon>
        <taxon>Agaricomycetes</taxon>
        <taxon>Agaricomycetidae</taxon>
        <taxon>Boletales</taxon>
        <taxon>Boletineae</taxon>
        <taxon>Boletaceae</taxon>
        <taxon>Boletoideae</taxon>
        <taxon>Boletus</taxon>
    </lineage>
</organism>